<gene>
    <name evidence="1" type="ORF">S12H4_40358</name>
</gene>
<comment type="caution">
    <text evidence="1">The sequence shown here is derived from an EMBL/GenBank/DDBJ whole genome shotgun (WGS) entry which is preliminary data.</text>
</comment>
<accession>X1UJ28</accession>
<proteinExistence type="predicted"/>
<organism evidence="1">
    <name type="scientific">marine sediment metagenome</name>
    <dbReference type="NCBI Taxonomy" id="412755"/>
    <lineage>
        <taxon>unclassified sequences</taxon>
        <taxon>metagenomes</taxon>
        <taxon>ecological metagenomes</taxon>
    </lineage>
</organism>
<dbReference type="AlphaFoldDB" id="X1UJ28"/>
<reference evidence="1" key="1">
    <citation type="journal article" date="2014" name="Front. Microbiol.">
        <title>High frequency of phylogenetically diverse reductive dehalogenase-homologous genes in deep subseafloor sedimentary metagenomes.</title>
        <authorList>
            <person name="Kawai M."/>
            <person name="Futagami T."/>
            <person name="Toyoda A."/>
            <person name="Takaki Y."/>
            <person name="Nishi S."/>
            <person name="Hori S."/>
            <person name="Arai W."/>
            <person name="Tsubouchi T."/>
            <person name="Morono Y."/>
            <person name="Uchiyama I."/>
            <person name="Ito T."/>
            <person name="Fujiyama A."/>
            <person name="Inagaki F."/>
            <person name="Takami H."/>
        </authorList>
    </citation>
    <scope>NUCLEOTIDE SEQUENCE</scope>
    <source>
        <strain evidence="1">Expedition CK06-06</strain>
    </source>
</reference>
<feature type="non-terminal residue" evidence="1">
    <location>
        <position position="1"/>
    </location>
</feature>
<sequence>DKTASIKEAEIESWMKAFGKFRSELRNILGRHGIFSNLGWGDDEVLRAISNLLESKDAECAKEKADFGLSVHEAAVALMEAECQKRIEGIFREIEPQVEGFIQSPKMPNEMSLCIKVWWQALKKGAK</sequence>
<name>X1UJ28_9ZZZZ</name>
<evidence type="ECO:0000313" key="1">
    <source>
        <dbReference type="EMBL" id="GAI92384.1"/>
    </source>
</evidence>
<protein>
    <submittedName>
        <fullName evidence="1">Uncharacterized protein</fullName>
    </submittedName>
</protein>
<dbReference type="EMBL" id="BARW01024479">
    <property type="protein sequence ID" value="GAI92384.1"/>
    <property type="molecule type" value="Genomic_DNA"/>
</dbReference>